<dbReference type="InterPro" id="IPR014001">
    <property type="entry name" value="Helicase_ATP-bd"/>
</dbReference>
<feature type="domain" description="Helicase C-terminal" evidence="10">
    <location>
        <begin position="240"/>
        <end position="390"/>
    </location>
</feature>
<dbReference type="InterPro" id="IPR050079">
    <property type="entry name" value="DEAD_box_RNA_helicase"/>
</dbReference>
<dbReference type="PANTHER" id="PTHR47959">
    <property type="entry name" value="ATP-DEPENDENT RNA HELICASE RHLE-RELATED"/>
    <property type="match status" value="1"/>
</dbReference>
<dbReference type="SUPFAM" id="SSF52540">
    <property type="entry name" value="P-loop containing nucleoside triphosphate hydrolases"/>
    <property type="match status" value="2"/>
</dbReference>
<evidence type="ECO:0000256" key="8">
    <source>
        <dbReference type="SAM" id="MobiDB-lite"/>
    </source>
</evidence>
<dbReference type="CDD" id="cd00268">
    <property type="entry name" value="DEADc"/>
    <property type="match status" value="1"/>
</dbReference>
<dbReference type="EMBL" id="CP056775">
    <property type="protein sequence ID" value="QRR02565.1"/>
    <property type="molecule type" value="Genomic_DNA"/>
</dbReference>
<proteinExistence type="inferred from homology"/>
<dbReference type="RefSeq" id="WP_204657637.1">
    <property type="nucleotide sequence ID" value="NZ_CP056775.1"/>
</dbReference>
<dbReference type="PROSITE" id="PS51195">
    <property type="entry name" value="Q_MOTIF"/>
    <property type="match status" value="1"/>
</dbReference>
<keyword evidence="2 7" id="KW-0378">Hydrolase</keyword>
<name>A0ABX7I9I9_9BACT</name>
<dbReference type="CDD" id="cd18787">
    <property type="entry name" value="SF2_C_DEAD"/>
    <property type="match status" value="1"/>
</dbReference>
<feature type="region of interest" description="Disordered" evidence="8">
    <location>
        <begin position="420"/>
        <end position="444"/>
    </location>
</feature>
<evidence type="ECO:0000256" key="5">
    <source>
        <dbReference type="ARBA" id="ARBA00038437"/>
    </source>
</evidence>
<evidence type="ECO:0000256" key="4">
    <source>
        <dbReference type="ARBA" id="ARBA00022840"/>
    </source>
</evidence>
<evidence type="ECO:0000256" key="3">
    <source>
        <dbReference type="ARBA" id="ARBA00022806"/>
    </source>
</evidence>
<dbReference type="Pfam" id="PF00271">
    <property type="entry name" value="Helicase_C"/>
    <property type="match status" value="1"/>
</dbReference>
<dbReference type="Gene3D" id="3.40.50.300">
    <property type="entry name" value="P-loop containing nucleotide triphosphate hydrolases"/>
    <property type="match status" value="2"/>
</dbReference>
<evidence type="ECO:0000259" key="10">
    <source>
        <dbReference type="PROSITE" id="PS51194"/>
    </source>
</evidence>
<organism evidence="12 13">
    <name type="scientific">Dyadobacter sandarakinus</name>
    <dbReference type="NCBI Taxonomy" id="2747268"/>
    <lineage>
        <taxon>Bacteria</taxon>
        <taxon>Pseudomonadati</taxon>
        <taxon>Bacteroidota</taxon>
        <taxon>Cytophagia</taxon>
        <taxon>Cytophagales</taxon>
        <taxon>Spirosomataceae</taxon>
        <taxon>Dyadobacter</taxon>
    </lineage>
</organism>
<keyword evidence="3 7" id="KW-0347">Helicase</keyword>
<evidence type="ECO:0000256" key="2">
    <source>
        <dbReference type="ARBA" id="ARBA00022801"/>
    </source>
</evidence>
<evidence type="ECO:0000313" key="12">
    <source>
        <dbReference type="EMBL" id="QRR02565.1"/>
    </source>
</evidence>
<comment type="similarity">
    <text evidence="5 7">Belongs to the DEAD box helicase family.</text>
</comment>
<dbReference type="InterPro" id="IPR000629">
    <property type="entry name" value="RNA-helicase_DEAD-box_CS"/>
</dbReference>
<dbReference type="InterPro" id="IPR001650">
    <property type="entry name" value="Helicase_C-like"/>
</dbReference>
<dbReference type="InterPro" id="IPR027417">
    <property type="entry name" value="P-loop_NTPase"/>
</dbReference>
<dbReference type="InterPro" id="IPR044742">
    <property type="entry name" value="DEAD/DEAH_RhlB"/>
</dbReference>
<evidence type="ECO:0000313" key="13">
    <source>
        <dbReference type="Proteomes" id="UP000612680"/>
    </source>
</evidence>
<reference evidence="12 13" key="1">
    <citation type="submission" date="2020-06" db="EMBL/GenBank/DDBJ databases">
        <title>Dyadobacter sandarakinus sp. nov., isolated from the soil of the Arctic Yellow River Station.</title>
        <authorList>
            <person name="Zhang Y."/>
            <person name="Peng F."/>
        </authorList>
    </citation>
    <scope>NUCLEOTIDE SEQUENCE [LARGE SCALE GENOMIC DNA]</scope>
    <source>
        <strain evidence="12 13">Q3-56</strain>
    </source>
</reference>
<keyword evidence="4 7" id="KW-0067">ATP-binding</keyword>
<evidence type="ECO:0000256" key="6">
    <source>
        <dbReference type="PROSITE-ProRule" id="PRU00552"/>
    </source>
</evidence>
<dbReference type="InterPro" id="IPR014014">
    <property type="entry name" value="RNA_helicase_DEAD_Q_motif"/>
</dbReference>
<dbReference type="Pfam" id="PF00270">
    <property type="entry name" value="DEAD"/>
    <property type="match status" value="1"/>
</dbReference>
<sequence>MQPTQNLFEQFKLNRQLLNAIEEAGYTEPTPIQEQAIPLALAGQDILGIAQTGTGKTAAYTLPLLMRIKYAQGQHPRAIVLAPTRELAMQIAEAVAQLSKYTDIRTVVLYGGVGPKSQIEALRQGVDIIVATPGRFMDLYFQEEIVVKHLTAMVLDEADKMMDMGFMPQIRKLLEIIPRKRQNMLFSATFSDKVENLSHEFLEFPTRIEVTPQATTAEMVDQALYEVPNFRTKINLLAYMLKDHTAFTRVLIFTRSREVAGLVHQNLLGRIVKEDDLRVIHANKGQNTRINAMDAFREGSVRVMVATDVVARGIDITEVSHVINFDVPLIYEDYVHRIGRTGRANHAGHAITFMTMADEYHIAKIEKIIRMEIPRRELPAEVEIAPTPFNEQQDMLREIDNQRRRDDPTFKGAFHEKKWVIQGGKAGGKSTKNRQNASKRSKRR</sequence>
<dbReference type="InterPro" id="IPR011545">
    <property type="entry name" value="DEAD/DEAH_box_helicase_dom"/>
</dbReference>
<evidence type="ECO:0000259" key="9">
    <source>
        <dbReference type="PROSITE" id="PS51192"/>
    </source>
</evidence>
<evidence type="ECO:0000256" key="1">
    <source>
        <dbReference type="ARBA" id="ARBA00022741"/>
    </source>
</evidence>
<dbReference type="PROSITE" id="PS51194">
    <property type="entry name" value="HELICASE_CTER"/>
    <property type="match status" value="1"/>
</dbReference>
<dbReference type="SMART" id="SM00487">
    <property type="entry name" value="DEXDc"/>
    <property type="match status" value="1"/>
</dbReference>
<evidence type="ECO:0000259" key="11">
    <source>
        <dbReference type="PROSITE" id="PS51195"/>
    </source>
</evidence>
<dbReference type="PANTHER" id="PTHR47959:SF13">
    <property type="entry name" value="ATP-DEPENDENT RNA HELICASE RHLE"/>
    <property type="match status" value="1"/>
</dbReference>
<feature type="domain" description="DEAD-box RNA helicase Q" evidence="11">
    <location>
        <begin position="6"/>
        <end position="34"/>
    </location>
</feature>
<dbReference type="PROSITE" id="PS51192">
    <property type="entry name" value="HELICASE_ATP_BIND_1"/>
    <property type="match status" value="1"/>
</dbReference>
<gene>
    <name evidence="12" type="ORF">HWI92_17445</name>
</gene>
<feature type="domain" description="Helicase ATP-binding" evidence="9">
    <location>
        <begin position="37"/>
        <end position="208"/>
    </location>
</feature>
<dbReference type="SMART" id="SM00490">
    <property type="entry name" value="HELICc"/>
    <property type="match status" value="1"/>
</dbReference>
<evidence type="ECO:0000256" key="7">
    <source>
        <dbReference type="RuleBase" id="RU000492"/>
    </source>
</evidence>
<accession>A0ABX7I9I9</accession>
<protein>
    <submittedName>
        <fullName evidence="12">DEAD/DEAH box helicase</fullName>
    </submittedName>
</protein>
<dbReference type="GO" id="GO:0004386">
    <property type="term" value="F:helicase activity"/>
    <property type="evidence" value="ECO:0007669"/>
    <property type="project" value="UniProtKB-KW"/>
</dbReference>
<keyword evidence="13" id="KW-1185">Reference proteome</keyword>
<feature type="short sequence motif" description="Q motif" evidence="6">
    <location>
        <begin position="6"/>
        <end position="34"/>
    </location>
</feature>
<dbReference type="Proteomes" id="UP000612680">
    <property type="component" value="Chromosome"/>
</dbReference>
<keyword evidence="1 7" id="KW-0547">Nucleotide-binding</keyword>
<dbReference type="PROSITE" id="PS00039">
    <property type="entry name" value="DEAD_ATP_HELICASE"/>
    <property type="match status" value="1"/>
</dbReference>